<proteinExistence type="predicted"/>
<comment type="caution">
    <text evidence="2">The sequence shown here is derived from an EMBL/GenBank/DDBJ whole genome shotgun (WGS) entry which is preliminary data.</text>
</comment>
<evidence type="ECO:0008006" key="4">
    <source>
        <dbReference type="Google" id="ProtNLM"/>
    </source>
</evidence>
<feature type="compositionally biased region" description="Low complexity" evidence="1">
    <location>
        <begin position="62"/>
        <end position="80"/>
    </location>
</feature>
<dbReference type="AlphaFoldDB" id="A0AAD8YHB2"/>
<evidence type="ECO:0000313" key="2">
    <source>
        <dbReference type="EMBL" id="KAK1745420.1"/>
    </source>
</evidence>
<reference evidence="2" key="1">
    <citation type="submission" date="2023-06" db="EMBL/GenBank/DDBJ databases">
        <title>Survivors Of The Sea: Transcriptome response of Skeletonema marinoi to long-term dormancy.</title>
        <authorList>
            <person name="Pinder M.I.M."/>
            <person name="Kourtchenko O."/>
            <person name="Robertson E.K."/>
            <person name="Larsson T."/>
            <person name="Maumus F."/>
            <person name="Osuna-Cruz C.M."/>
            <person name="Vancaester E."/>
            <person name="Stenow R."/>
            <person name="Vandepoele K."/>
            <person name="Ploug H."/>
            <person name="Bruchert V."/>
            <person name="Godhe A."/>
            <person name="Topel M."/>
        </authorList>
    </citation>
    <scope>NUCLEOTIDE SEQUENCE</scope>
    <source>
        <strain evidence="2">R05AC</strain>
    </source>
</reference>
<sequence>MPRQLATSSTSKSLAFALVGGFLSLALLSWLQNMRLLSYLTTLREQHAADSPPSHYAHQLAHTHAGTTTTSSGNGGNTRTHTLNKLSRMAALARPNFIDKSALPYSCGLVFYYHIPCTGGTTINNFLLEQSDVKNGSAPYFTFYGTREKTVEEKNRVESNFINGMNKHVQNISSNEWRISHAHTNSMHLNASEEYLFNWRSTVEAQGCQFIGAIMFRDPLIHTLAKHAWQVAQNIPREEYISHLKVKDKLSPPGIEAQIDFFLYNLVVRNPFAVSTQAKIDRALEILVRHFDIVTVGGHNVFKERLQKITGWEEKDMPRKNSNTLDDKLIFSKPEIDNLQKLMRENGDIDFMENVKLIFEDPVYVF</sequence>
<dbReference type="Proteomes" id="UP001224775">
    <property type="component" value="Unassembled WGS sequence"/>
</dbReference>
<evidence type="ECO:0000256" key="1">
    <source>
        <dbReference type="SAM" id="MobiDB-lite"/>
    </source>
</evidence>
<accession>A0AAD8YHB2</accession>
<organism evidence="2 3">
    <name type="scientific">Skeletonema marinoi</name>
    <dbReference type="NCBI Taxonomy" id="267567"/>
    <lineage>
        <taxon>Eukaryota</taxon>
        <taxon>Sar</taxon>
        <taxon>Stramenopiles</taxon>
        <taxon>Ochrophyta</taxon>
        <taxon>Bacillariophyta</taxon>
        <taxon>Coscinodiscophyceae</taxon>
        <taxon>Thalassiosirophycidae</taxon>
        <taxon>Thalassiosirales</taxon>
        <taxon>Skeletonemataceae</taxon>
        <taxon>Skeletonema</taxon>
        <taxon>Skeletonema marinoi-dohrnii complex</taxon>
    </lineage>
</organism>
<protein>
    <recommendedName>
        <fullName evidence="4">Sulfotransferase domain-containing protein</fullName>
    </recommendedName>
</protein>
<name>A0AAD8YHB2_9STRA</name>
<feature type="region of interest" description="Disordered" evidence="1">
    <location>
        <begin position="50"/>
        <end position="80"/>
    </location>
</feature>
<dbReference type="EMBL" id="JATAAI010000005">
    <property type="protein sequence ID" value="KAK1745420.1"/>
    <property type="molecule type" value="Genomic_DNA"/>
</dbReference>
<gene>
    <name evidence="2" type="ORF">QTG54_003344</name>
</gene>
<evidence type="ECO:0000313" key="3">
    <source>
        <dbReference type="Proteomes" id="UP001224775"/>
    </source>
</evidence>
<keyword evidence="3" id="KW-1185">Reference proteome</keyword>